<name>A0ABX6T7I0_9SPHN</name>
<dbReference type="SUPFAM" id="SSF48537">
    <property type="entry name" value="Phospholipase C/P1 nuclease"/>
    <property type="match status" value="1"/>
</dbReference>
<keyword evidence="8" id="KW-1185">Reference proteome</keyword>
<dbReference type="CDD" id="cd11010">
    <property type="entry name" value="S1-P1_nuclease"/>
    <property type="match status" value="1"/>
</dbReference>
<evidence type="ECO:0000256" key="4">
    <source>
        <dbReference type="ARBA" id="ARBA00022801"/>
    </source>
</evidence>
<evidence type="ECO:0000256" key="2">
    <source>
        <dbReference type="ARBA" id="ARBA00022723"/>
    </source>
</evidence>
<dbReference type="Pfam" id="PF02265">
    <property type="entry name" value="S1-P1_nuclease"/>
    <property type="match status" value="1"/>
</dbReference>
<dbReference type="PANTHER" id="PTHR33146">
    <property type="entry name" value="ENDONUCLEASE 4"/>
    <property type="match status" value="1"/>
</dbReference>
<keyword evidence="4" id="KW-0378">Hydrolase</keyword>
<sequence length="305" mass="34161">MLLSLRPCTGHALVFRICESDYDESTVVRYRRGRRNCAHSLPALAWGKTGHRVVAAIADAQLSGLARAHIKEILGSAESLDEAANWPDEMRSAPTQFWQKTATPWHYVTLNGVLYDHAPSEGDALEALQRYTATLRDPKASLADKQLALRFVVHLVGDLHQPLHVGKCCDKGGNEVKVKWFGRDLNLHSVWDSALVDEEQLSFTEMSAKLQRHTSSDEIIAWWDINPRDWISESAQIRETLYPATPPKSAKVKKGEPAVPELSYAYVYKFTPVMEQRLKQAGVRLAAYLNAVFAEPQPLPAEHAL</sequence>
<dbReference type="PANTHER" id="PTHR33146:SF26">
    <property type="entry name" value="ENDONUCLEASE 4"/>
    <property type="match status" value="1"/>
</dbReference>
<dbReference type="InterPro" id="IPR008947">
    <property type="entry name" value="PLipase_C/P1_nuclease_dom_sf"/>
</dbReference>
<keyword evidence="1" id="KW-0540">Nuclease</keyword>
<keyword evidence="6" id="KW-0325">Glycoprotein</keyword>
<accession>A0ABX6T7I0</accession>
<dbReference type="Gene3D" id="1.10.575.10">
    <property type="entry name" value="P1 Nuclease"/>
    <property type="match status" value="1"/>
</dbReference>
<evidence type="ECO:0000313" key="7">
    <source>
        <dbReference type="EMBL" id="QNP44970.1"/>
    </source>
</evidence>
<protein>
    <submittedName>
        <fullName evidence="7">S1/P1 nuclease</fullName>
    </submittedName>
</protein>
<evidence type="ECO:0000256" key="1">
    <source>
        <dbReference type="ARBA" id="ARBA00022722"/>
    </source>
</evidence>
<dbReference type="InterPro" id="IPR003154">
    <property type="entry name" value="S1/P1nuclease"/>
</dbReference>
<evidence type="ECO:0000256" key="5">
    <source>
        <dbReference type="ARBA" id="ARBA00023157"/>
    </source>
</evidence>
<dbReference type="EMBL" id="CP060782">
    <property type="protein sequence ID" value="QNP44970.1"/>
    <property type="molecule type" value="Genomic_DNA"/>
</dbReference>
<evidence type="ECO:0000256" key="3">
    <source>
        <dbReference type="ARBA" id="ARBA00022759"/>
    </source>
</evidence>
<keyword evidence="5" id="KW-1015">Disulfide bond</keyword>
<reference evidence="7 8" key="1">
    <citation type="submission" date="2020-08" db="EMBL/GenBank/DDBJ databases">
        <title>Genome sequence of Sphingomonas sediminicola KACC 15039T.</title>
        <authorList>
            <person name="Hyun D.-W."/>
            <person name="Bae J.-W."/>
        </authorList>
    </citation>
    <scope>NUCLEOTIDE SEQUENCE [LARGE SCALE GENOMIC DNA]</scope>
    <source>
        <strain evidence="7 8">KACC 15039</strain>
    </source>
</reference>
<evidence type="ECO:0000313" key="8">
    <source>
        <dbReference type="Proteomes" id="UP000516105"/>
    </source>
</evidence>
<evidence type="ECO:0000256" key="6">
    <source>
        <dbReference type="ARBA" id="ARBA00023180"/>
    </source>
</evidence>
<dbReference type="Proteomes" id="UP000516105">
    <property type="component" value="Chromosome"/>
</dbReference>
<keyword evidence="2" id="KW-0479">Metal-binding</keyword>
<keyword evidence="3" id="KW-0255">Endonuclease</keyword>
<organism evidence="7 8">
    <name type="scientific">Sphingomonas sediminicola</name>
    <dbReference type="NCBI Taxonomy" id="386874"/>
    <lineage>
        <taxon>Bacteria</taxon>
        <taxon>Pseudomonadati</taxon>
        <taxon>Pseudomonadota</taxon>
        <taxon>Alphaproteobacteria</taxon>
        <taxon>Sphingomonadales</taxon>
        <taxon>Sphingomonadaceae</taxon>
        <taxon>Sphingomonas</taxon>
    </lineage>
</organism>
<proteinExistence type="predicted"/>
<gene>
    <name evidence="7" type="ORF">H9L14_09590</name>
</gene>